<accession>A0A5N6QS13</accession>
<evidence type="ECO:0000313" key="3">
    <source>
        <dbReference type="Proteomes" id="UP000327013"/>
    </source>
</evidence>
<sequence>MNDLQVQNQISEITQDTNMKFNKMLKNIVYLTQVAEKGKSSLETRQGEPVIVEATDASRVHIQELHHDQAKNKGVHIDEADIPGNSNEEDGKRRAVWTQQAPCFESR</sequence>
<organism evidence="2 3">
    <name type="scientific">Carpinus fangiana</name>
    <dbReference type="NCBI Taxonomy" id="176857"/>
    <lineage>
        <taxon>Eukaryota</taxon>
        <taxon>Viridiplantae</taxon>
        <taxon>Streptophyta</taxon>
        <taxon>Embryophyta</taxon>
        <taxon>Tracheophyta</taxon>
        <taxon>Spermatophyta</taxon>
        <taxon>Magnoliopsida</taxon>
        <taxon>eudicotyledons</taxon>
        <taxon>Gunneridae</taxon>
        <taxon>Pentapetalae</taxon>
        <taxon>rosids</taxon>
        <taxon>fabids</taxon>
        <taxon>Fagales</taxon>
        <taxon>Betulaceae</taxon>
        <taxon>Carpinus</taxon>
    </lineage>
</organism>
<keyword evidence="3" id="KW-1185">Reference proteome</keyword>
<proteinExistence type="predicted"/>
<feature type="compositionally biased region" description="Basic and acidic residues" evidence="1">
    <location>
        <begin position="67"/>
        <end position="79"/>
    </location>
</feature>
<dbReference type="Proteomes" id="UP000327013">
    <property type="component" value="Chromosome 2"/>
</dbReference>
<feature type="region of interest" description="Disordered" evidence="1">
    <location>
        <begin position="67"/>
        <end position="107"/>
    </location>
</feature>
<gene>
    <name evidence="2" type="ORF">FH972_005725</name>
</gene>
<dbReference type="AlphaFoldDB" id="A0A5N6QS13"/>
<protein>
    <submittedName>
        <fullName evidence="2">Uncharacterized protein</fullName>
    </submittedName>
</protein>
<evidence type="ECO:0000256" key="1">
    <source>
        <dbReference type="SAM" id="MobiDB-lite"/>
    </source>
</evidence>
<dbReference type="EMBL" id="CM017322">
    <property type="protein sequence ID" value="KAE8009278.1"/>
    <property type="molecule type" value="Genomic_DNA"/>
</dbReference>
<evidence type="ECO:0000313" key="2">
    <source>
        <dbReference type="EMBL" id="KAE8009278.1"/>
    </source>
</evidence>
<name>A0A5N6QS13_9ROSI</name>
<reference evidence="2 3" key="1">
    <citation type="submission" date="2019-06" db="EMBL/GenBank/DDBJ databases">
        <title>A chromosomal-level reference genome of Carpinus fangiana (Coryloideae, Betulaceae).</title>
        <authorList>
            <person name="Yang X."/>
            <person name="Wang Z."/>
            <person name="Zhang L."/>
            <person name="Hao G."/>
            <person name="Liu J."/>
            <person name="Yang Y."/>
        </authorList>
    </citation>
    <scope>NUCLEOTIDE SEQUENCE [LARGE SCALE GENOMIC DNA]</scope>
    <source>
        <strain evidence="2">Cfa_2016G</strain>
        <tissue evidence="2">Leaf</tissue>
    </source>
</reference>